<dbReference type="PROSITE" id="PS00194">
    <property type="entry name" value="THIOREDOXIN_1"/>
    <property type="match status" value="1"/>
</dbReference>
<gene>
    <name evidence="4" type="ORF">IDJ77_04055</name>
</gene>
<proteinExistence type="predicted"/>
<keyword evidence="1" id="KW-0676">Redox-active center</keyword>
<dbReference type="PANTHER" id="PTHR42852">
    <property type="entry name" value="THIOL:DISULFIDE INTERCHANGE PROTEIN DSBE"/>
    <property type="match status" value="1"/>
</dbReference>
<dbReference type="InterPro" id="IPR050553">
    <property type="entry name" value="Thioredoxin_ResA/DsbE_sf"/>
</dbReference>
<reference evidence="4 5" key="1">
    <citation type="submission" date="2020-09" db="EMBL/GenBank/DDBJ databases">
        <title>Novel species of Mucilaginibacter isolated from a glacier on the Tibetan Plateau.</title>
        <authorList>
            <person name="Liu Q."/>
            <person name="Xin Y.-H."/>
        </authorList>
    </citation>
    <scope>NUCLEOTIDE SEQUENCE [LARGE SCALE GENOMIC DNA]</scope>
    <source>
        <strain evidence="4 5">ZT4R22</strain>
    </source>
</reference>
<evidence type="ECO:0000313" key="4">
    <source>
        <dbReference type="EMBL" id="MBD1362975.1"/>
    </source>
</evidence>
<evidence type="ECO:0000256" key="2">
    <source>
        <dbReference type="SAM" id="SignalP"/>
    </source>
</evidence>
<name>A0ABR7WKZ1_9SPHI</name>
<evidence type="ECO:0000259" key="3">
    <source>
        <dbReference type="PROSITE" id="PS51352"/>
    </source>
</evidence>
<dbReference type="PANTHER" id="PTHR42852:SF13">
    <property type="entry name" value="PROTEIN DIPZ"/>
    <property type="match status" value="1"/>
</dbReference>
<evidence type="ECO:0000313" key="5">
    <source>
        <dbReference type="Proteomes" id="UP000606600"/>
    </source>
</evidence>
<organism evidence="4 5">
    <name type="scientific">Mucilaginibacter pankratovii</name>
    <dbReference type="NCBI Taxonomy" id="2772110"/>
    <lineage>
        <taxon>Bacteria</taxon>
        <taxon>Pseudomonadati</taxon>
        <taxon>Bacteroidota</taxon>
        <taxon>Sphingobacteriia</taxon>
        <taxon>Sphingobacteriales</taxon>
        <taxon>Sphingobacteriaceae</taxon>
        <taxon>Mucilaginibacter</taxon>
    </lineage>
</organism>
<accession>A0ABR7WKZ1</accession>
<dbReference type="SUPFAM" id="SSF52833">
    <property type="entry name" value="Thioredoxin-like"/>
    <property type="match status" value="1"/>
</dbReference>
<keyword evidence="5" id="KW-1185">Reference proteome</keyword>
<comment type="caution">
    <text evidence="4">The sequence shown here is derived from an EMBL/GenBank/DDBJ whole genome shotgun (WGS) entry which is preliminary data.</text>
</comment>
<dbReference type="Proteomes" id="UP000606600">
    <property type="component" value="Unassembled WGS sequence"/>
</dbReference>
<dbReference type="InterPro" id="IPR000866">
    <property type="entry name" value="AhpC/TSA"/>
</dbReference>
<sequence>MKKTILYSVLAALCLLTKVSAQDKIIKPIAIGDHLPELILNNVQHYSSPTLKLSSFKGKAIIIDFWATWCTPCVKMIPRMDSLQKKYAGQLQFISVSTQAAATVDLFNRRIEQQQKIKLAVPSVTDDRTLSTLFPHQYLPHYVWINKHGIVTNFSSFDQVNDETIATYLKGTNPEQKEMPEVAEVAYDKSKPLFFDGNGGEPKQIFAHSILSGYVPGLSLGFTVKIDSTNGIKISARNQGIAQLYETAYGYGLRFAGGKNVIYEVSDTTLVTSGSIGERYLNWLSSGNGYCYELHFPAGKVESAYPRMREDLKIYFPQYRAAVEKRKATCMVLKRTSAADKIQSKGGTPTVSFEPIHASVKNAYLNNLIVNLDMMDSNRAVVNETGYKGRVDLEISAGMGDFDAINRELAKYDLHFDKEEREIEFLIIRDAPAVNAAPPAAKGGQQ</sequence>
<dbReference type="InterPro" id="IPR017937">
    <property type="entry name" value="Thioredoxin_CS"/>
</dbReference>
<dbReference type="PROSITE" id="PS51352">
    <property type="entry name" value="THIOREDOXIN_2"/>
    <property type="match status" value="1"/>
</dbReference>
<dbReference type="InterPro" id="IPR036249">
    <property type="entry name" value="Thioredoxin-like_sf"/>
</dbReference>
<feature type="chain" id="PRO_5045164644" evidence="2">
    <location>
        <begin position="22"/>
        <end position="446"/>
    </location>
</feature>
<feature type="domain" description="Thioredoxin" evidence="3">
    <location>
        <begin position="29"/>
        <end position="177"/>
    </location>
</feature>
<dbReference type="Gene3D" id="3.40.30.10">
    <property type="entry name" value="Glutaredoxin"/>
    <property type="match status" value="1"/>
</dbReference>
<keyword evidence="2" id="KW-0732">Signal</keyword>
<dbReference type="InterPro" id="IPR013766">
    <property type="entry name" value="Thioredoxin_domain"/>
</dbReference>
<feature type="signal peptide" evidence="2">
    <location>
        <begin position="1"/>
        <end position="21"/>
    </location>
</feature>
<evidence type="ECO:0000256" key="1">
    <source>
        <dbReference type="ARBA" id="ARBA00023284"/>
    </source>
</evidence>
<protein>
    <submittedName>
        <fullName evidence="4">Redoxin domain-containing protein</fullName>
    </submittedName>
</protein>
<dbReference type="EMBL" id="JACWMY010000002">
    <property type="protein sequence ID" value="MBD1362975.1"/>
    <property type="molecule type" value="Genomic_DNA"/>
</dbReference>
<dbReference type="RefSeq" id="WP_191187649.1">
    <property type="nucleotide sequence ID" value="NZ_JACWMY010000002.1"/>
</dbReference>
<dbReference type="Pfam" id="PF00578">
    <property type="entry name" value="AhpC-TSA"/>
    <property type="match status" value="1"/>
</dbReference>
<dbReference type="CDD" id="cd02966">
    <property type="entry name" value="TlpA_like_family"/>
    <property type="match status" value="1"/>
</dbReference>